<dbReference type="AlphaFoldDB" id="A0A192ZI60"/>
<dbReference type="GO" id="GO:0006412">
    <property type="term" value="P:translation"/>
    <property type="evidence" value="ECO:0007669"/>
    <property type="project" value="InterPro"/>
</dbReference>
<comment type="similarity">
    <text evidence="1 4">Belongs to the eukaryotic ribosomal protein eS12 family.</text>
</comment>
<dbReference type="GO" id="GO:0003735">
    <property type="term" value="F:structural constituent of ribosome"/>
    <property type="evidence" value="ECO:0007669"/>
    <property type="project" value="InterPro"/>
</dbReference>
<dbReference type="SUPFAM" id="SSF55315">
    <property type="entry name" value="L30e-like"/>
    <property type="match status" value="1"/>
</dbReference>
<dbReference type="Pfam" id="PF01248">
    <property type="entry name" value="Ribosomal_L7Ae"/>
    <property type="match status" value="1"/>
</dbReference>
<evidence type="ECO:0000313" key="6">
    <source>
        <dbReference type="EMBL" id="ANM86213.1"/>
    </source>
</evidence>
<evidence type="ECO:0000256" key="3">
    <source>
        <dbReference type="ARBA" id="ARBA00023274"/>
    </source>
</evidence>
<dbReference type="InterPro" id="IPR004038">
    <property type="entry name" value="Ribosomal_eL8/eL30/eS12/Gad45"/>
</dbReference>
<evidence type="ECO:0000259" key="5">
    <source>
        <dbReference type="Pfam" id="PF01248"/>
    </source>
</evidence>
<dbReference type="PANTHER" id="PTHR11843">
    <property type="entry name" value="40S RIBOSOMAL PROTEIN S12"/>
    <property type="match status" value="1"/>
</dbReference>
<dbReference type="PRINTS" id="PR00972">
    <property type="entry name" value="RIBSOMALS12E"/>
</dbReference>
<feature type="domain" description="Ribosomal protein eL8/eL30/eS12/Gadd45" evidence="5">
    <location>
        <begin position="20"/>
        <end position="114"/>
    </location>
</feature>
<dbReference type="EMBL" id="KX235484">
    <property type="protein sequence ID" value="ANM86213.1"/>
    <property type="molecule type" value="mRNA"/>
</dbReference>
<reference evidence="6" key="1">
    <citation type="submission" date="2016-05" db="EMBL/GenBank/DDBJ databases">
        <title>Novel hydrogenosomes in the microaerophilic jakobid Stygiella incarcerata.</title>
        <authorList>
            <person name="Leger M.M."/>
            <person name="Eme L."/>
            <person name="Hug L.A."/>
            <person name="Roger A.J."/>
        </authorList>
    </citation>
    <scope>NUCLEOTIDE SEQUENCE</scope>
</reference>
<accession>A0A192ZI60</accession>
<gene>
    <name evidence="6" type="primary">rps12</name>
</gene>
<evidence type="ECO:0000256" key="1">
    <source>
        <dbReference type="ARBA" id="ARBA00005824"/>
    </source>
</evidence>
<dbReference type="GO" id="GO:1990904">
    <property type="term" value="C:ribonucleoprotein complex"/>
    <property type="evidence" value="ECO:0007669"/>
    <property type="project" value="UniProtKB-KW"/>
</dbReference>
<name>A0A192ZI60_9EUKA</name>
<sequence length="139" mass="15046">MAEEGSVAPAPVSEPMDLMDALHKVLKKALVKDGLCRGLREVAKALDRRDALFCVLAEDCDHDGYRNLIRALCKEHNIPLLSVPTQKELATMAGIATVGDSGNVLRTARCSSVVVKVIDKDDPNATFVMNECQKIGKAE</sequence>
<dbReference type="InterPro" id="IPR000530">
    <property type="entry name" value="Ribosomal_eS12"/>
</dbReference>
<evidence type="ECO:0000256" key="2">
    <source>
        <dbReference type="ARBA" id="ARBA00022980"/>
    </source>
</evidence>
<protein>
    <recommendedName>
        <fullName evidence="4">40S ribosomal protein S12</fullName>
    </recommendedName>
</protein>
<evidence type="ECO:0000256" key="4">
    <source>
        <dbReference type="RuleBase" id="RU000670"/>
    </source>
</evidence>
<dbReference type="Gene3D" id="3.30.1330.30">
    <property type="match status" value="1"/>
</dbReference>
<proteinExistence type="evidence at transcript level"/>
<keyword evidence="2 4" id="KW-0689">Ribosomal protein</keyword>
<organism evidence="6">
    <name type="scientific">Stygiella incarcerata</name>
    <dbReference type="NCBI Taxonomy" id="1712417"/>
    <lineage>
        <taxon>Eukaryota</taxon>
        <taxon>Discoba</taxon>
        <taxon>Jakobida</taxon>
        <taxon>Andalucina</taxon>
        <taxon>Stygiellidae</taxon>
        <taxon>Stygiella</taxon>
    </lineage>
</organism>
<dbReference type="InterPro" id="IPR029064">
    <property type="entry name" value="Ribosomal_eL30-like_sf"/>
</dbReference>
<keyword evidence="3 4" id="KW-0687">Ribonucleoprotein</keyword>
<dbReference type="GO" id="GO:0005840">
    <property type="term" value="C:ribosome"/>
    <property type="evidence" value="ECO:0007669"/>
    <property type="project" value="UniProtKB-KW"/>
</dbReference>